<evidence type="ECO:0000313" key="5">
    <source>
        <dbReference type="Proteomes" id="UP000228596"/>
    </source>
</evidence>
<protein>
    <submittedName>
        <fullName evidence="4">30S ribosomal protein S17</fullName>
    </submittedName>
</protein>
<dbReference type="InterPro" id="IPR000266">
    <property type="entry name" value="Ribosomal_uS17"/>
</dbReference>
<dbReference type="PANTHER" id="PTHR10744">
    <property type="entry name" value="40S RIBOSOMAL PROTEIN S11 FAMILY MEMBER"/>
    <property type="match status" value="1"/>
</dbReference>
<keyword evidence="3" id="KW-0687">Ribonucleoprotein</keyword>
<accession>A0A2M6WXT3</accession>
<dbReference type="CDD" id="cd00364">
    <property type="entry name" value="Ribosomal_uS17"/>
    <property type="match status" value="1"/>
</dbReference>
<dbReference type="Pfam" id="PF00366">
    <property type="entry name" value="Ribosomal_S17"/>
    <property type="match status" value="1"/>
</dbReference>
<keyword evidence="2 4" id="KW-0689">Ribosomal protein</keyword>
<dbReference type="AlphaFoldDB" id="A0A2M6WXT3"/>
<evidence type="ECO:0000256" key="1">
    <source>
        <dbReference type="ARBA" id="ARBA00010254"/>
    </source>
</evidence>
<dbReference type="Proteomes" id="UP000228596">
    <property type="component" value="Unassembled WGS sequence"/>
</dbReference>
<dbReference type="GO" id="GO:0003735">
    <property type="term" value="F:structural constituent of ribosome"/>
    <property type="evidence" value="ECO:0007669"/>
    <property type="project" value="InterPro"/>
</dbReference>
<dbReference type="InterPro" id="IPR012340">
    <property type="entry name" value="NA-bd_OB-fold"/>
</dbReference>
<dbReference type="GO" id="GO:1990904">
    <property type="term" value="C:ribonucleoprotein complex"/>
    <property type="evidence" value="ECO:0007669"/>
    <property type="project" value="UniProtKB-KW"/>
</dbReference>
<dbReference type="GO" id="GO:0005840">
    <property type="term" value="C:ribosome"/>
    <property type="evidence" value="ECO:0007669"/>
    <property type="project" value="UniProtKB-KW"/>
</dbReference>
<evidence type="ECO:0000256" key="3">
    <source>
        <dbReference type="ARBA" id="ARBA00023274"/>
    </source>
</evidence>
<comment type="similarity">
    <text evidence="1">Belongs to the universal ribosomal protein uS17 family.</text>
</comment>
<organism evidence="4 5">
    <name type="scientific">Candidatus Berkelbacteria bacterium CG10_big_fil_rev_8_21_14_0_10_41_12</name>
    <dbReference type="NCBI Taxonomy" id="1974513"/>
    <lineage>
        <taxon>Bacteria</taxon>
        <taxon>Candidatus Berkelbacteria</taxon>
    </lineage>
</organism>
<dbReference type="Gene3D" id="2.40.50.140">
    <property type="entry name" value="Nucleic acid-binding proteins"/>
    <property type="match status" value="1"/>
</dbReference>
<evidence type="ECO:0000256" key="2">
    <source>
        <dbReference type="ARBA" id="ARBA00022980"/>
    </source>
</evidence>
<dbReference type="PRINTS" id="PR00973">
    <property type="entry name" value="RIBOSOMALS17"/>
</dbReference>
<dbReference type="SUPFAM" id="SSF50249">
    <property type="entry name" value="Nucleic acid-binding proteins"/>
    <property type="match status" value="1"/>
</dbReference>
<reference evidence="5" key="1">
    <citation type="submission" date="2017-09" db="EMBL/GenBank/DDBJ databases">
        <title>Depth-based differentiation of microbial function through sediment-hosted aquifers and enrichment of novel symbionts in the deep terrestrial subsurface.</title>
        <authorList>
            <person name="Probst A.J."/>
            <person name="Ladd B."/>
            <person name="Jarett J.K."/>
            <person name="Geller-Mcgrath D.E."/>
            <person name="Sieber C.M.K."/>
            <person name="Emerson J.B."/>
            <person name="Anantharaman K."/>
            <person name="Thomas B.C."/>
            <person name="Malmstrom R."/>
            <person name="Stieglmeier M."/>
            <person name="Klingl A."/>
            <person name="Woyke T."/>
            <person name="Ryan C.M."/>
            <person name="Banfield J.F."/>
        </authorList>
    </citation>
    <scope>NUCLEOTIDE SEQUENCE [LARGE SCALE GENOMIC DNA]</scope>
</reference>
<dbReference type="EMBL" id="PEZV01000004">
    <property type="protein sequence ID" value="PIT97602.1"/>
    <property type="molecule type" value="Genomic_DNA"/>
</dbReference>
<name>A0A2M6WXT3_9BACT</name>
<dbReference type="PANTHER" id="PTHR10744:SF1">
    <property type="entry name" value="SMALL RIBOSOMAL SUBUNIT PROTEIN US17M"/>
    <property type="match status" value="1"/>
</dbReference>
<proteinExistence type="inferred from homology"/>
<evidence type="ECO:0000313" key="4">
    <source>
        <dbReference type="EMBL" id="PIT97602.1"/>
    </source>
</evidence>
<sequence>MAIKKLTGIVINISGKNTAIVQVSRLVRHAKYQKIYKKSKNFLIDFKGELSKGDKVEIVSVKPVSKKKSFKLNKVIEKVVHLSEVEEDIL</sequence>
<gene>
    <name evidence="4" type="primary">rpsQ</name>
    <name evidence="4" type="ORF">COT77_00625</name>
</gene>
<comment type="caution">
    <text evidence="4">The sequence shown here is derived from an EMBL/GenBank/DDBJ whole genome shotgun (WGS) entry which is preliminary data.</text>
</comment>
<dbReference type="GO" id="GO:0006412">
    <property type="term" value="P:translation"/>
    <property type="evidence" value="ECO:0007669"/>
    <property type="project" value="InterPro"/>
</dbReference>